<evidence type="ECO:0000256" key="5">
    <source>
        <dbReference type="ARBA" id="ARBA00022741"/>
    </source>
</evidence>
<evidence type="ECO:0000256" key="2">
    <source>
        <dbReference type="ARBA" id="ARBA00008598"/>
    </source>
</evidence>
<evidence type="ECO:0000256" key="7">
    <source>
        <dbReference type="ARBA" id="ARBA00022759"/>
    </source>
</evidence>
<evidence type="ECO:0000256" key="8">
    <source>
        <dbReference type="ARBA" id="ARBA00022801"/>
    </source>
</evidence>
<proteinExistence type="inferred from homology"/>
<dbReference type="Pfam" id="PF22679">
    <property type="entry name" value="T1R_D3-like"/>
    <property type="match status" value="1"/>
</dbReference>
<dbReference type="EC" id="3.1.21.3" evidence="11"/>
<dbReference type="Pfam" id="PF04313">
    <property type="entry name" value="HSDR_N"/>
    <property type="match status" value="1"/>
</dbReference>
<evidence type="ECO:0000256" key="1">
    <source>
        <dbReference type="ARBA" id="ARBA00000851"/>
    </source>
</evidence>
<evidence type="ECO:0000256" key="3">
    <source>
        <dbReference type="ARBA" id="ARBA00011296"/>
    </source>
</evidence>
<evidence type="ECO:0000259" key="13">
    <source>
        <dbReference type="PROSITE" id="PS51192"/>
    </source>
</evidence>
<dbReference type="PANTHER" id="PTHR30195">
    <property type="entry name" value="TYPE I SITE-SPECIFIC DEOXYRIBONUCLEASE PROTEIN SUBUNIT M AND R"/>
    <property type="match status" value="1"/>
</dbReference>
<evidence type="ECO:0000256" key="12">
    <source>
        <dbReference type="SAM" id="MobiDB-lite"/>
    </source>
</evidence>
<comment type="function">
    <text evidence="11">Subunit R is required for both nuclease and ATPase activities, but not for modification.</text>
</comment>
<reference evidence="14" key="1">
    <citation type="submission" date="2022-02" db="EMBL/GenBank/DDBJ databases">
        <title>Corynebacterium sp. from urogenital microbiome.</title>
        <authorList>
            <person name="Cappelli E.A."/>
            <person name="Ribeiro T.G."/>
            <person name="Peixe L."/>
        </authorList>
    </citation>
    <scope>NUCLEOTIDE SEQUENCE</scope>
    <source>
        <strain evidence="14">C8Ua_144</strain>
    </source>
</reference>
<dbReference type="InterPro" id="IPR040980">
    <property type="entry name" value="SWI2_SNF2"/>
</dbReference>
<dbReference type="PANTHER" id="PTHR30195:SF16">
    <property type="entry name" value="TYPE I RESTRICTION ENZYME ENDONUCLEASE SUBUNIT"/>
    <property type="match status" value="1"/>
</dbReference>
<keyword evidence="6 11" id="KW-0680">Restriction system</keyword>
<dbReference type="InterPro" id="IPR051268">
    <property type="entry name" value="Type-I_R_enzyme_R_subunit"/>
</dbReference>
<dbReference type="CDD" id="cd18800">
    <property type="entry name" value="SF2_C_EcoR124I-like"/>
    <property type="match status" value="1"/>
</dbReference>
<evidence type="ECO:0000256" key="10">
    <source>
        <dbReference type="ARBA" id="ARBA00023125"/>
    </source>
</evidence>
<evidence type="ECO:0000256" key="9">
    <source>
        <dbReference type="ARBA" id="ARBA00022840"/>
    </source>
</evidence>
<dbReference type="Pfam" id="PF12008">
    <property type="entry name" value="EcoR124_C"/>
    <property type="match status" value="2"/>
</dbReference>
<keyword evidence="8 11" id="KW-0378">Hydrolase</keyword>
<evidence type="ECO:0000256" key="4">
    <source>
        <dbReference type="ARBA" id="ARBA00022722"/>
    </source>
</evidence>
<dbReference type="NCBIfam" id="TIGR00348">
    <property type="entry name" value="hsdR"/>
    <property type="match status" value="1"/>
</dbReference>
<evidence type="ECO:0000256" key="11">
    <source>
        <dbReference type="RuleBase" id="RU364115"/>
    </source>
</evidence>
<dbReference type="InterPro" id="IPR027417">
    <property type="entry name" value="P-loop_NTPase"/>
</dbReference>
<dbReference type="CDD" id="cd18030">
    <property type="entry name" value="DEXHc_RE_I_HsdR"/>
    <property type="match status" value="1"/>
</dbReference>
<dbReference type="Pfam" id="PF18766">
    <property type="entry name" value="SWI2_SNF2"/>
    <property type="match status" value="1"/>
</dbReference>
<evidence type="ECO:0000313" key="15">
    <source>
        <dbReference type="Proteomes" id="UP001146453"/>
    </source>
</evidence>
<gene>
    <name evidence="14" type="ORF">L8U61_00335</name>
</gene>
<dbReference type="Gene3D" id="3.40.50.300">
    <property type="entry name" value="P-loop containing nucleotide triphosphate hydrolases"/>
    <property type="match status" value="2"/>
</dbReference>
<dbReference type="InterPro" id="IPR007409">
    <property type="entry name" value="Restrct_endonuc_type1_HsdR_N"/>
</dbReference>
<evidence type="ECO:0000256" key="6">
    <source>
        <dbReference type="ARBA" id="ARBA00022747"/>
    </source>
</evidence>
<accession>A0ABT4R4V1</accession>
<dbReference type="EMBL" id="JAKMUR010000001">
    <property type="protein sequence ID" value="MCZ9290587.1"/>
    <property type="molecule type" value="Genomic_DNA"/>
</dbReference>
<dbReference type="GO" id="GO:0009035">
    <property type="term" value="F:type I site-specific deoxyribonuclease activity"/>
    <property type="evidence" value="ECO:0007669"/>
    <property type="project" value="UniProtKB-EC"/>
</dbReference>
<keyword evidence="15" id="KW-1185">Reference proteome</keyword>
<comment type="similarity">
    <text evidence="2 11">Belongs to the HsdR family.</text>
</comment>
<comment type="catalytic activity">
    <reaction evidence="1 11">
        <text>Endonucleolytic cleavage of DNA to give random double-stranded fragments with terminal 5'-phosphates, ATP is simultaneously hydrolyzed.</text>
        <dbReference type="EC" id="3.1.21.3"/>
    </reaction>
</comment>
<dbReference type="CDD" id="cd22332">
    <property type="entry name" value="HsdR_N"/>
    <property type="match status" value="1"/>
</dbReference>
<sequence length="1221" mass="138577">MTTPLTYTDEARFEDDVVAMLRRHGWDEVLDRPTERQLIDNWAEILYNNNRDQDRLGDVPLTSTEMDQIIEQITELRTPLRLNEFINGRSVAITRDAPEAHNLGKEVSLKIYDRREIAGGQSYYQIARQPKFATAAHKLLPERRGDLMLLINGMPVIHLELKRSGVPVSQATNQIIKYAHEGVYTGLFSLVQIFAAMTPTETLYFANPGPDRKFNPDFFFHWADFNNEPINDWPAVVTSLLSIPMAHQLIGFYTVTDRAAGILMAMRSYQYFAAHRIADRVEGHEWGSDNKGGYIWHTTGSGKTITSFKTAQLIADSKNADKVVFLLDRVELGTQSLANYRSYGGDTIDVADTSSADELLQLLTNDTSVLIVTSLQKFHHLQAETLRATHLKKLREKRIVFIVDEAHRSTFGDMLLNIKTTLPDALLFGFTGTPIHDENQKLHATTATIFGNELHRYSIADGIRDGNVLGFDPEMVETFRASDVRKSVALEQAKAIDEQDAFSDPKKEKVFLKFMDKAQVPMAGVRHDDNSYDRGIEDYLPMSQYDQHQHRKAVAADIIENWGHLSRNSTFHAILATHSIPEAIEYFRIFRDNYPHLNVTALFDPNIDNTGEQQLAKEDGLIEVLEHYNAMFDRNFTMPTHAAFKRDIAARLAHKAPYNTPTFTNDEQIDLLIVVDQMLTGFDSKWLNTLYLDKVIAYENIIQAFSRTNRVFGPEKPFGSIRYYRKPHTMQRNIDAAVKLYSGDKPFGLFVDHLDEHLLQINQCFAVIKRLFAGIDDFSRLPDEEDDRLEFAKVLPELYEHLQAAQIQGFTWENDTYKFDHADITVELTEPVFIALLSRYKELDRSGGEPEPEPGGGEEDSTPPYDINVHITHIDTARIDADYLNAKYTKYLRAIEAGVPQTELDELLSDLHAGFARLSAEDQVFANRWLHDIQSGDADLVPGKTVQDYINDYRLSQQDREIAQLVRAIGVDPNLLRTILAAHVDEAHINEYGRFDDVISSVDLDAAAEYFREQAGKKLPPFKVHTAIDRLLRQYVLHHELPADLKEAASEVAENLMGVAGPGPIKQVEVNVDYIVMLIDDYRAKLGQRNDAGAREIRATIERRVEASPSLHNKRDLFEEFLHSEESAGASGDTHQRWGKFIANRRDQELNELIEAEELNPDETYSLVEKALRNGGVQTSGTAMKKLLPATSSLGRHKDQDEVQARLSQKLSAFVDRFSMS</sequence>
<keyword evidence="10 11" id="KW-0238">DNA-binding</keyword>
<evidence type="ECO:0000313" key="14">
    <source>
        <dbReference type="EMBL" id="MCZ9290587.1"/>
    </source>
</evidence>
<dbReference type="InterPro" id="IPR014001">
    <property type="entry name" value="Helicase_ATP-bd"/>
</dbReference>
<feature type="compositionally biased region" description="Acidic residues" evidence="12">
    <location>
        <begin position="850"/>
        <end position="861"/>
    </location>
</feature>
<comment type="subunit">
    <text evidence="3 11">The type I restriction/modification system is composed of three polypeptides R, M and S.</text>
</comment>
<keyword evidence="4" id="KW-0540">Nuclease</keyword>
<keyword evidence="9 11" id="KW-0067">ATP-binding</keyword>
<dbReference type="InterPro" id="IPR004473">
    <property type="entry name" value="Restrct_endonuc_typeI_HsdR"/>
</dbReference>
<dbReference type="SUPFAM" id="SSF52540">
    <property type="entry name" value="P-loop containing nucleoside triphosphate hydrolases"/>
    <property type="match status" value="1"/>
</dbReference>
<feature type="region of interest" description="Disordered" evidence="12">
    <location>
        <begin position="844"/>
        <end position="865"/>
    </location>
</feature>
<dbReference type="PROSITE" id="PS51192">
    <property type="entry name" value="HELICASE_ATP_BIND_1"/>
    <property type="match status" value="1"/>
</dbReference>
<keyword evidence="5 11" id="KW-0547">Nucleotide-binding</keyword>
<dbReference type="Proteomes" id="UP001146453">
    <property type="component" value="Unassembled WGS sequence"/>
</dbReference>
<feature type="domain" description="Helicase ATP-binding" evidence="13">
    <location>
        <begin position="284"/>
        <end position="452"/>
    </location>
</feature>
<protein>
    <recommendedName>
        <fullName evidence="11">Type I restriction enzyme endonuclease subunit</fullName>
        <shortName evidence="11">R protein</shortName>
        <ecNumber evidence="11">3.1.21.3</ecNumber>
    </recommendedName>
</protein>
<comment type="caution">
    <text evidence="14">The sequence shown here is derived from an EMBL/GenBank/DDBJ whole genome shotgun (WGS) entry which is preliminary data.</text>
</comment>
<dbReference type="InterPro" id="IPR022625">
    <property type="entry name" value="TypeI_RM_Rsu_C"/>
</dbReference>
<organism evidence="14 15">
    <name type="scientific">Corynebacterium lehmanniae</name>
    <dbReference type="NCBI Taxonomy" id="2913497"/>
    <lineage>
        <taxon>Bacteria</taxon>
        <taxon>Bacillati</taxon>
        <taxon>Actinomycetota</taxon>
        <taxon>Actinomycetes</taxon>
        <taxon>Mycobacteriales</taxon>
        <taxon>Corynebacteriaceae</taxon>
        <taxon>Corynebacterium</taxon>
    </lineage>
</organism>
<dbReference type="Gene3D" id="3.90.1570.50">
    <property type="match status" value="1"/>
</dbReference>
<dbReference type="InterPro" id="IPR055180">
    <property type="entry name" value="HsdR_RecA-like_helicase_dom_2"/>
</dbReference>
<dbReference type="SMART" id="SM00487">
    <property type="entry name" value="DEXDc"/>
    <property type="match status" value="1"/>
</dbReference>
<dbReference type="RefSeq" id="WP_239306752.1">
    <property type="nucleotide sequence ID" value="NZ_JAKMUR010000001.1"/>
</dbReference>
<keyword evidence="7" id="KW-0255">Endonuclease</keyword>
<name>A0ABT4R4V1_9CORY</name>